<feature type="region of interest" description="Disordered" evidence="8">
    <location>
        <begin position="190"/>
        <end position="230"/>
    </location>
</feature>
<keyword evidence="4" id="KW-0547">Nucleotide-binding</keyword>
<feature type="binding site" evidence="7">
    <location>
        <position position="873"/>
    </location>
    <ligand>
        <name>Zn(2+)</name>
        <dbReference type="ChEBI" id="CHEBI:29105"/>
    </ligand>
</feature>
<evidence type="ECO:0000256" key="7">
    <source>
        <dbReference type="PIRSR" id="PIRSR607822-1"/>
    </source>
</evidence>
<gene>
    <name evidence="10" type="ORF">FXF68_01540</name>
</gene>
<keyword evidence="6" id="KW-0067">ATP-binding</keyword>
<sequence>MAEFNFSVFSGAAAPESGDARLTEVLDRALAALPAPSGWTVRRSPMWRHLTRDGGGCPAQGWKLHVSATPASAEEVLGRALGVLLAGDSSFKFAASHDQVAVLNARNTSRGHSGKFLTVYPRSDDEAVRLAAELHEATAGLAGPRILSDRQYAPGSLVHYRYGAFVEDRRITNDGFYAWVILDPDGNPVEDRRAGTYQPPSWVTSPFPDRPANGGDGHGGDGQGGDGQGGEILIGTRFAVREAIRHTNKGGVYRALDTRTGEPVVLKEARPHVAADETGRDIRDSLRAEHRALAAIAHLGVAPRPVELFTQGGHLFLAEEMIPGTALRQWSSDLIVVRGWGPHLPAALEMAERLTGLMIAAHGAGLIVRDFNPNNIMVRPDGTPVLIDLELAVPADDVAGAPLRSGTPGYSAPEQMDGASPHRTADYFSLGATLCHVITAGPPYLLGERPAARPLAERLAELLRARTRGLNLPEPVIPMLLGLTADDPDRRWNPAQAREALAALQPATPQTSTPRTTTEAASAPAASAPAVSAQDAGAPAADAAVPSAAGTGAERRGAGRSDDRREWLREQARQAVAGIGGHLLATMAPGNGGALWPASCVHGAPDPCSVQHGAAGVLGALVRCHELAAVPGLPPALGEAARWILARLDDGAARPAGLYFGAAGAAWAVLDAGLALDAPDLVQGALATADRLPFAVPGPDVTHGTAGLGMTALHLWARTGRERYADRAVAAADALVNGVEAAPGGPSWSTPAQHESKLAGKRFHGFAHGVAGVGCFLIACAEATGRDDYRGLAVEVGESLLDAATITDRAAMWGAGHGDAPTAPFWCHGAAGIGAFLARLGAATGDERFNRYAERAARAVLDNRWRAALGQCHGLSGNGDFLLDMAALTGDDRYRDGAWRLAELVLANRARRDGHLVFPDEFGQVSVTWGDGMSGILGFLLRLRHGGARMWTADGAAGLATDPAAGDAGVPAAALGSGRLS</sequence>
<dbReference type="PANTHER" id="PTHR43289:SF6">
    <property type="entry name" value="SERINE_THREONINE-PROTEIN KINASE NEKL-3"/>
    <property type="match status" value="1"/>
</dbReference>
<feature type="compositionally biased region" description="Gly residues" evidence="8">
    <location>
        <begin position="214"/>
        <end position="230"/>
    </location>
</feature>
<dbReference type="Gene3D" id="3.30.200.20">
    <property type="entry name" value="Phosphorylase Kinase, domain 1"/>
    <property type="match status" value="1"/>
</dbReference>
<dbReference type="CDD" id="cd04791">
    <property type="entry name" value="LanC_SerThrkinase"/>
    <property type="match status" value="1"/>
</dbReference>
<dbReference type="EC" id="2.7.11.1" evidence="1"/>
<accession>A0A5D3FXR1</accession>
<comment type="caution">
    <text evidence="10">The sequence shown here is derived from an EMBL/GenBank/DDBJ whole genome shotgun (WGS) entry which is preliminary data.</text>
</comment>
<feature type="domain" description="Protein kinase" evidence="9">
    <location>
        <begin position="238"/>
        <end position="504"/>
    </location>
</feature>
<feature type="binding site" evidence="7">
    <location>
        <position position="827"/>
    </location>
    <ligand>
        <name>Zn(2+)</name>
        <dbReference type="ChEBI" id="CHEBI:29105"/>
    </ligand>
</feature>
<dbReference type="InterPro" id="IPR058053">
    <property type="entry name" value="RamC_C"/>
</dbReference>
<dbReference type="CDD" id="cd14014">
    <property type="entry name" value="STKc_PknB_like"/>
    <property type="match status" value="1"/>
</dbReference>
<dbReference type="GO" id="GO:0046872">
    <property type="term" value="F:metal ion binding"/>
    <property type="evidence" value="ECO:0007669"/>
    <property type="project" value="UniProtKB-KW"/>
</dbReference>
<dbReference type="Gene3D" id="1.10.510.10">
    <property type="entry name" value="Transferase(Phosphotransferase) domain 1"/>
    <property type="match status" value="1"/>
</dbReference>
<keyword evidence="2" id="KW-0723">Serine/threonine-protein kinase</keyword>
<evidence type="ECO:0000256" key="4">
    <source>
        <dbReference type="ARBA" id="ARBA00022741"/>
    </source>
</evidence>
<dbReference type="InterPro" id="IPR057929">
    <property type="entry name" value="RamC_N"/>
</dbReference>
<dbReference type="GO" id="GO:0004674">
    <property type="term" value="F:protein serine/threonine kinase activity"/>
    <property type="evidence" value="ECO:0007669"/>
    <property type="project" value="UniProtKB-KW"/>
</dbReference>
<dbReference type="Gene3D" id="1.50.10.20">
    <property type="match status" value="1"/>
</dbReference>
<dbReference type="SUPFAM" id="SSF56112">
    <property type="entry name" value="Protein kinase-like (PK-like)"/>
    <property type="match status" value="1"/>
</dbReference>
<dbReference type="PROSITE" id="PS50011">
    <property type="entry name" value="PROTEIN_KINASE_DOM"/>
    <property type="match status" value="1"/>
</dbReference>
<evidence type="ECO:0000256" key="8">
    <source>
        <dbReference type="SAM" id="MobiDB-lite"/>
    </source>
</evidence>
<evidence type="ECO:0000256" key="5">
    <source>
        <dbReference type="ARBA" id="ARBA00022777"/>
    </source>
</evidence>
<dbReference type="Pfam" id="PF25816">
    <property type="entry name" value="RamC_N"/>
    <property type="match status" value="1"/>
</dbReference>
<dbReference type="PRINTS" id="PR01950">
    <property type="entry name" value="LANCSUPER"/>
</dbReference>
<dbReference type="PANTHER" id="PTHR43289">
    <property type="entry name" value="MITOGEN-ACTIVATED PROTEIN KINASE KINASE KINASE 20-RELATED"/>
    <property type="match status" value="1"/>
</dbReference>
<evidence type="ECO:0000259" key="9">
    <source>
        <dbReference type="PROSITE" id="PS50011"/>
    </source>
</evidence>
<evidence type="ECO:0000256" key="6">
    <source>
        <dbReference type="ARBA" id="ARBA00022840"/>
    </source>
</evidence>
<feature type="compositionally biased region" description="Basic and acidic residues" evidence="8">
    <location>
        <begin position="553"/>
        <end position="565"/>
    </location>
</feature>
<dbReference type="GO" id="GO:0005524">
    <property type="term" value="F:ATP binding"/>
    <property type="evidence" value="ECO:0007669"/>
    <property type="project" value="UniProtKB-KW"/>
</dbReference>
<evidence type="ECO:0000256" key="2">
    <source>
        <dbReference type="ARBA" id="ARBA00022527"/>
    </source>
</evidence>
<evidence type="ECO:0000313" key="10">
    <source>
        <dbReference type="EMBL" id="TYK52490.1"/>
    </source>
</evidence>
<keyword evidence="11" id="KW-1185">Reference proteome</keyword>
<dbReference type="Pfam" id="PF00069">
    <property type="entry name" value="Pkinase"/>
    <property type="match status" value="1"/>
</dbReference>
<dbReference type="InterPro" id="IPR000719">
    <property type="entry name" value="Prot_kinase_dom"/>
</dbReference>
<evidence type="ECO:0000256" key="1">
    <source>
        <dbReference type="ARBA" id="ARBA00012513"/>
    </source>
</evidence>
<dbReference type="AlphaFoldDB" id="A0A5D3FXR1"/>
<evidence type="ECO:0000256" key="3">
    <source>
        <dbReference type="ARBA" id="ARBA00022679"/>
    </source>
</evidence>
<dbReference type="SUPFAM" id="SSF158745">
    <property type="entry name" value="LanC-like"/>
    <property type="match status" value="1"/>
</dbReference>
<dbReference type="SMART" id="SM00220">
    <property type="entry name" value="S_TKc"/>
    <property type="match status" value="1"/>
</dbReference>
<organism evidence="10 11">
    <name type="scientific">Actinomadura decatromicini</name>
    <dbReference type="NCBI Taxonomy" id="2604572"/>
    <lineage>
        <taxon>Bacteria</taxon>
        <taxon>Bacillati</taxon>
        <taxon>Actinomycetota</taxon>
        <taxon>Actinomycetes</taxon>
        <taxon>Streptosporangiales</taxon>
        <taxon>Thermomonosporaceae</taxon>
        <taxon>Actinomadura</taxon>
    </lineage>
</organism>
<dbReference type="RefSeq" id="WP_148757013.1">
    <property type="nucleotide sequence ID" value="NZ_VSRQ01000001.1"/>
</dbReference>
<keyword evidence="3" id="KW-0808">Transferase</keyword>
<feature type="compositionally biased region" description="Low complexity" evidence="8">
    <location>
        <begin position="506"/>
        <end position="552"/>
    </location>
</feature>
<dbReference type="InterPro" id="IPR011009">
    <property type="entry name" value="Kinase-like_dom_sf"/>
</dbReference>
<dbReference type="InterPro" id="IPR007822">
    <property type="entry name" value="LANC-like"/>
</dbReference>
<feature type="binding site" evidence="7">
    <location>
        <position position="872"/>
    </location>
    <ligand>
        <name>Zn(2+)</name>
        <dbReference type="ChEBI" id="CHEBI:29105"/>
    </ligand>
</feature>
<feature type="region of interest" description="Disordered" evidence="8">
    <location>
        <begin position="502"/>
        <end position="565"/>
    </location>
</feature>
<dbReference type="Pfam" id="PF05147">
    <property type="entry name" value="LANC_like"/>
    <property type="match status" value="1"/>
</dbReference>
<reference evidence="10 11" key="1">
    <citation type="submission" date="2019-08" db="EMBL/GenBank/DDBJ databases">
        <title>Actinomadura sp. nov. CYP1-5 isolated from mountain soil.</title>
        <authorList>
            <person name="Songsumanus A."/>
            <person name="Kuncharoen N."/>
            <person name="Kudo T."/>
            <person name="Yuki M."/>
            <person name="Igarashi Y."/>
            <person name="Tanasupawat S."/>
        </authorList>
    </citation>
    <scope>NUCLEOTIDE SEQUENCE [LARGE SCALE GENOMIC DNA]</scope>
    <source>
        <strain evidence="10 11">CYP1-5</strain>
    </source>
</reference>
<dbReference type="GO" id="GO:0031179">
    <property type="term" value="P:peptide modification"/>
    <property type="evidence" value="ECO:0007669"/>
    <property type="project" value="InterPro"/>
</dbReference>
<dbReference type="SMART" id="SM01260">
    <property type="entry name" value="LANC_like"/>
    <property type="match status" value="1"/>
</dbReference>
<dbReference type="Proteomes" id="UP000323505">
    <property type="component" value="Unassembled WGS sequence"/>
</dbReference>
<protein>
    <recommendedName>
        <fullName evidence="1">non-specific serine/threonine protein kinase</fullName>
        <ecNumber evidence="1">2.7.11.1</ecNumber>
    </recommendedName>
</protein>
<evidence type="ECO:0000313" key="11">
    <source>
        <dbReference type="Proteomes" id="UP000323505"/>
    </source>
</evidence>
<keyword evidence="5 10" id="KW-0418">Kinase</keyword>
<proteinExistence type="predicted"/>
<name>A0A5D3FXR1_9ACTN</name>
<keyword evidence="7" id="KW-0479">Metal-binding</keyword>
<dbReference type="NCBIfam" id="NF038150">
    <property type="entry name" value="lanthi_synth_IV"/>
    <property type="match status" value="1"/>
</dbReference>
<keyword evidence="7" id="KW-0862">Zinc</keyword>
<dbReference type="EMBL" id="VSRQ01000001">
    <property type="protein sequence ID" value="TYK52490.1"/>
    <property type="molecule type" value="Genomic_DNA"/>
</dbReference>